<dbReference type="Pfam" id="PF02635">
    <property type="entry name" value="DsrE"/>
    <property type="match status" value="1"/>
</dbReference>
<dbReference type="eggNOG" id="COG2923">
    <property type="taxonomic scope" value="Bacteria"/>
</dbReference>
<keyword evidence="3" id="KW-1185">Reference proteome</keyword>
<evidence type="ECO:0000313" key="2">
    <source>
        <dbReference type="EMBL" id="ACV26989.1"/>
    </source>
</evidence>
<dbReference type="InterPro" id="IPR027396">
    <property type="entry name" value="DsrEFH-like"/>
</dbReference>
<dbReference type="NCBIfam" id="NF001238">
    <property type="entry name" value="PRK00211.1"/>
    <property type="match status" value="1"/>
</dbReference>
<dbReference type="HOGENOM" id="CLU_155943_0_1_6"/>
<dbReference type="InterPro" id="IPR017462">
    <property type="entry name" value="Sulphur_relay_TusC/DsrF"/>
</dbReference>
<dbReference type="AlphaFoldDB" id="C7RCJ7"/>
<dbReference type="PANTHER" id="PTHR38780">
    <property type="entry name" value="PROTEIN TUSC"/>
    <property type="match status" value="1"/>
</dbReference>
<dbReference type="InParanoid" id="C7RCJ7"/>
<dbReference type="KEGG" id="kko:Kkor_1577"/>
<accession>C7RCJ7</accession>
<dbReference type="STRING" id="523791.Kkor_1577"/>
<gene>
    <name evidence="2" type="ordered locus">Kkor_1577</name>
</gene>
<dbReference type="Proteomes" id="UP000001231">
    <property type="component" value="Chromosome"/>
</dbReference>
<reference evidence="2 3" key="1">
    <citation type="journal article" date="2009" name="Stand. Genomic Sci.">
        <title>Complete genome sequence of Kangiella koreensis type strain (SW-125).</title>
        <authorList>
            <person name="Han C."/>
            <person name="Sikorski J."/>
            <person name="Lapidus A."/>
            <person name="Nolan M."/>
            <person name="Glavina Del Rio T."/>
            <person name="Tice H."/>
            <person name="Cheng J.F."/>
            <person name="Lucas S."/>
            <person name="Chen F."/>
            <person name="Copeland A."/>
            <person name="Ivanova N."/>
            <person name="Mavromatis K."/>
            <person name="Ovchinnikova G."/>
            <person name="Pati A."/>
            <person name="Bruce D."/>
            <person name="Goodwin L."/>
            <person name="Pitluck S."/>
            <person name="Chen A."/>
            <person name="Palaniappan K."/>
            <person name="Land M."/>
            <person name="Hauser L."/>
            <person name="Chang Y.J."/>
            <person name="Jeffries C.D."/>
            <person name="Chain P."/>
            <person name="Saunders E."/>
            <person name="Brettin T."/>
            <person name="Goker M."/>
            <person name="Tindall B.J."/>
            <person name="Bristow J."/>
            <person name="Eisen J.A."/>
            <person name="Markowitz V."/>
            <person name="Hugenholtz P."/>
            <person name="Kyrpides N.C."/>
            <person name="Klenk H.P."/>
            <person name="Detter J.C."/>
        </authorList>
    </citation>
    <scope>NUCLEOTIDE SEQUENCE [LARGE SCALE GENOMIC DNA]</scope>
    <source>
        <strain evidence="3">DSM 16069 / KCTC 12182 / SW-125</strain>
    </source>
</reference>
<comment type="similarity">
    <text evidence="1">Belongs to the DsrF/TusC family.</text>
</comment>
<dbReference type="RefSeq" id="WP_015780595.1">
    <property type="nucleotide sequence ID" value="NC_013166.1"/>
</dbReference>
<dbReference type="NCBIfam" id="TIGR03010">
    <property type="entry name" value="sulf_tusC_dsrF"/>
    <property type="match status" value="1"/>
</dbReference>
<dbReference type="Gene3D" id="3.40.1260.10">
    <property type="entry name" value="DsrEFH-like"/>
    <property type="match status" value="1"/>
</dbReference>
<dbReference type="EMBL" id="CP001707">
    <property type="protein sequence ID" value="ACV26989.1"/>
    <property type="molecule type" value="Genomic_DNA"/>
</dbReference>
<dbReference type="FunCoup" id="C7RCJ7">
    <property type="interactions" value="79"/>
</dbReference>
<proteinExistence type="inferred from homology"/>
<sequence>MMNKSICIVFNKAPYGSQAGRELLDIALMAAAFDMPITALFVEQGVYQLLKGQEPDILNIKNHSATFKALPLYGIEDILVEEDALQKFNLNVQELVEIDELKTISSSHAQILLANSDFVLTL</sequence>
<dbReference type="PANTHER" id="PTHR38780:SF1">
    <property type="entry name" value="PROTEIN TUSC"/>
    <property type="match status" value="1"/>
</dbReference>
<dbReference type="InterPro" id="IPR003787">
    <property type="entry name" value="Sulphur_relay_DsrE/F-like"/>
</dbReference>
<protein>
    <submittedName>
        <fullName evidence="2">Sulfur relay protein TusC/DsrF</fullName>
    </submittedName>
</protein>
<evidence type="ECO:0000313" key="3">
    <source>
        <dbReference type="Proteomes" id="UP000001231"/>
    </source>
</evidence>
<dbReference type="SUPFAM" id="SSF75169">
    <property type="entry name" value="DsrEFH-like"/>
    <property type="match status" value="1"/>
</dbReference>
<evidence type="ECO:0000256" key="1">
    <source>
        <dbReference type="ARBA" id="ARBA00005996"/>
    </source>
</evidence>
<name>C7RCJ7_KANKD</name>
<organism evidence="2 3">
    <name type="scientific">Kangiella koreensis (strain DSM 16069 / JCM 12317 / KCTC 12182 / SW-125)</name>
    <dbReference type="NCBI Taxonomy" id="523791"/>
    <lineage>
        <taxon>Bacteria</taxon>
        <taxon>Pseudomonadati</taxon>
        <taxon>Pseudomonadota</taxon>
        <taxon>Gammaproteobacteria</taxon>
        <taxon>Kangiellales</taxon>
        <taxon>Kangiellaceae</taxon>
        <taxon>Kangiella</taxon>
    </lineage>
</organism>